<reference evidence="1 2" key="1">
    <citation type="submission" date="2021-11" db="EMBL/GenBank/DDBJ databases">
        <authorList>
            <person name="Liang Q."/>
            <person name="Mou H."/>
            <person name="Liu Z."/>
        </authorList>
    </citation>
    <scope>NUCLEOTIDE SEQUENCE [LARGE SCALE GENOMIC DNA]</scope>
    <source>
        <strain evidence="1 2">CHU3</strain>
    </source>
</reference>
<evidence type="ECO:0000313" key="2">
    <source>
        <dbReference type="Proteomes" id="UP001209701"/>
    </source>
</evidence>
<gene>
    <name evidence="1" type="ORF">LNV07_18035</name>
</gene>
<dbReference type="Pfam" id="PF13689">
    <property type="entry name" value="DUF4154"/>
    <property type="match status" value="1"/>
</dbReference>
<organism evidence="1 2">
    <name type="scientific">Roseateles oligotrophus</name>
    <dbReference type="NCBI Taxonomy" id="1769250"/>
    <lineage>
        <taxon>Bacteria</taxon>
        <taxon>Pseudomonadati</taxon>
        <taxon>Pseudomonadota</taxon>
        <taxon>Betaproteobacteria</taxon>
        <taxon>Burkholderiales</taxon>
        <taxon>Sphaerotilaceae</taxon>
        <taxon>Roseateles</taxon>
    </lineage>
</organism>
<dbReference type="Proteomes" id="UP001209701">
    <property type="component" value="Unassembled WGS sequence"/>
</dbReference>
<proteinExistence type="predicted"/>
<protein>
    <submittedName>
        <fullName evidence="1">YfiR family protein</fullName>
    </submittedName>
</protein>
<dbReference type="EMBL" id="JAJIRN010000008">
    <property type="protein sequence ID" value="MCV2369986.1"/>
    <property type="molecule type" value="Genomic_DNA"/>
</dbReference>
<sequence>MTPETARAKYVAAFGSYVEWPANAFADATAPFVIGVMDDEPMLRLLESGFKTGRLQGRPVEVKRIDNILQAAHVHLLYTPEGNTAPLRPLGALPILTIGPGIGFLDRGGIIGLLLRDEQLRFELNTKAAERSGLKVSAKLQQLALRNYEEGH</sequence>
<dbReference type="InterPro" id="IPR025293">
    <property type="entry name" value="YfiR/HmsC-like"/>
</dbReference>
<keyword evidence="2" id="KW-1185">Reference proteome</keyword>
<dbReference type="RefSeq" id="WP_263572574.1">
    <property type="nucleotide sequence ID" value="NZ_JAJIRN010000008.1"/>
</dbReference>
<evidence type="ECO:0000313" key="1">
    <source>
        <dbReference type="EMBL" id="MCV2369986.1"/>
    </source>
</evidence>
<name>A0ABT2YIU2_9BURK</name>
<accession>A0ABT2YIU2</accession>
<comment type="caution">
    <text evidence="1">The sequence shown here is derived from an EMBL/GenBank/DDBJ whole genome shotgun (WGS) entry which is preliminary data.</text>
</comment>